<dbReference type="SUPFAM" id="SSF46689">
    <property type="entry name" value="Homeodomain-like"/>
    <property type="match status" value="1"/>
</dbReference>
<dbReference type="Proteomes" id="UP001596058">
    <property type="component" value="Unassembled WGS sequence"/>
</dbReference>
<sequence>SRLVGVNERTGRAWRNGRSSSGRVRPPARPERAARPVQDTSRYLRECERIQIADRLREKASIRVIAAELGRSPSTVSREISRNRTDGTRGQWHYRPHAAQARADARRPRPKPGKIGANPELRQVIQSWLELEWSPEQIAQSLRARFPDRLEMQVSHETIYQALYIQGRGELRRELTRALRTGRTARKPHRRPDQRQPRFVAPMVMISDRPPEAEDRAVPGHWEGDLIIGKNQKSQIGTLVERTTRYVLLVHLPHERTA</sequence>
<evidence type="ECO:0000256" key="1">
    <source>
        <dbReference type="ARBA" id="ARBA00023172"/>
    </source>
</evidence>
<dbReference type="PANTHER" id="PTHR10948">
    <property type="entry name" value="TRANSPOSASE"/>
    <property type="match status" value="1"/>
</dbReference>
<dbReference type="Pfam" id="PF13936">
    <property type="entry name" value="HTH_38"/>
    <property type="match status" value="1"/>
</dbReference>
<feature type="region of interest" description="Disordered" evidence="2">
    <location>
        <begin position="1"/>
        <end position="38"/>
    </location>
</feature>
<accession>A0ABW1DF26</accession>
<name>A0ABW1DF26_9ACTN</name>
<proteinExistence type="predicted"/>
<evidence type="ECO:0000313" key="5">
    <source>
        <dbReference type="Proteomes" id="UP001596058"/>
    </source>
</evidence>
<feature type="non-terminal residue" evidence="4">
    <location>
        <position position="1"/>
    </location>
</feature>
<dbReference type="InterPro" id="IPR025246">
    <property type="entry name" value="IS30-like_HTH"/>
</dbReference>
<evidence type="ECO:0000256" key="2">
    <source>
        <dbReference type="SAM" id="MobiDB-lite"/>
    </source>
</evidence>
<protein>
    <submittedName>
        <fullName evidence="4">IS30 family transposase</fullName>
    </submittedName>
</protein>
<reference evidence="5" key="1">
    <citation type="journal article" date="2019" name="Int. J. Syst. Evol. Microbiol.">
        <title>The Global Catalogue of Microorganisms (GCM) 10K type strain sequencing project: providing services to taxonomists for standard genome sequencing and annotation.</title>
        <authorList>
            <consortium name="The Broad Institute Genomics Platform"/>
            <consortium name="The Broad Institute Genome Sequencing Center for Infectious Disease"/>
            <person name="Wu L."/>
            <person name="Ma J."/>
        </authorList>
    </citation>
    <scope>NUCLEOTIDE SEQUENCE [LARGE SCALE GENOMIC DNA]</scope>
    <source>
        <strain evidence="5">CCUG 53903</strain>
    </source>
</reference>
<keyword evidence="1" id="KW-0233">DNA recombination</keyword>
<dbReference type="InterPro" id="IPR009057">
    <property type="entry name" value="Homeodomain-like_sf"/>
</dbReference>
<dbReference type="EMBL" id="JBHSPA010000157">
    <property type="protein sequence ID" value="MFC5835979.1"/>
    <property type="molecule type" value="Genomic_DNA"/>
</dbReference>
<gene>
    <name evidence="4" type="ORF">ACFPZ3_70240</name>
</gene>
<dbReference type="InterPro" id="IPR051917">
    <property type="entry name" value="Transposase-Integrase"/>
</dbReference>
<dbReference type="InterPro" id="IPR053392">
    <property type="entry name" value="Transposase_IS30-like"/>
</dbReference>
<dbReference type="RefSeq" id="WP_379525389.1">
    <property type="nucleotide sequence ID" value="NZ_JBHSPA010000157.1"/>
</dbReference>
<feature type="domain" description="Transposase IS30-like HTH" evidence="3">
    <location>
        <begin position="42"/>
        <end position="83"/>
    </location>
</feature>
<feature type="region of interest" description="Disordered" evidence="2">
    <location>
        <begin position="74"/>
        <end position="117"/>
    </location>
</feature>
<dbReference type="NCBIfam" id="NF033563">
    <property type="entry name" value="transpos_IS30"/>
    <property type="match status" value="1"/>
</dbReference>
<evidence type="ECO:0000313" key="4">
    <source>
        <dbReference type="EMBL" id="MFC5835979.1"/>
    </source>
</evidence>
<evidence type="ECO:0000259" key="3">
    <source>
        <dbReference type="Pfam" id="PF13936"/>
    </source>
</evidence>
<comment type="caution">
    <text evidence="4">The sequence shown here is derived from an EMBL/GenBank/DDBJ whole genome shotgun (WGS) entry which is preliminary data.</text>
</comment>
<feature type="non-terminal residue" evidence="4">
    <location>
        <position position="258"/>
    </location>
</feature>
<organism evidence="4 5">
    <name type="scientific">Nonomuraea insulae</name>
    <dbReference type="NCBI Taxonomy" id="1616787"/>
    <lineage>
        <taxon>Bacteria</taxon>
        <taxon>Bacillati</taxon>
        <taxon>Actinomycetota</taxon>
        <taxon>Actinomycetes</taxon>
        <taxon>Streptosporangiales</taxon>
        <taxon>Streptosporangiaceae</taxon>
        <taxon>Nonomuraea</taxon>
    </lineage>
</organism>
<dbReference type="PANTHER" id="PTHR10948:SF23">
    <property type="entry name" value="TRANSPOSASE INSI FOR INSERTION SEQUENCE ELEMENT IS30A-RELATED"/>
    <property type="match status" value="1"/>
</dbReference>
<keyword evidence="5" id="KW-1185">Reference proteome</keyword>